<feature type="transmembrane region" description="Helical" evidence="3">
    <location>
        <begin position="361"/>
        <end position="384"/>
    </location>
</feature>
<keyword evidence="5" id="KW-0548">Nucleotidyltransferase</keyword>
<evidence type="ECO:0000256" key="1">
    <source>
        <dbReference type="ARBA" id="ARBA00012528"/>
    </source>
</evidence>
<dbReference type="CDD" id="cd01949">
    <property type="entry name" value="GGDEF"/>
    <property type="match status" value="1"/>
</dbReference>
<proteinExistence type="predicted"/>
<dbReference type="SUPFAM" id="SSF55073">
    <property type="entry name" value="Nucleotide cyclase"/>
    <property type="match status" value="1"/>
</dbReference>
<evidence type="ECO:0000313" key="5">
    <source>
        <dbReference type="EMBL" id="WUR11698.1"/>
    </source>
</evidence>
<dbReference type="Proteomes" id="UP000321323">
    <property type="component" value="Chromosome"/>
</dbReference>
<keyword evidence="3" id="KW-0812">Transmembrane</keyword>
<keyword evidence="5" id="KW-0808">Transferase</keyword>
<keyword evidence="3" id="KW-1133">Transmembrane helix</keyword>
<gene>
    <name evidence="5" type="ORF">E7V67_018590</name>
</gene>
<dbReference type="InterPro" id="IPR029787">
    <property type="entry name" value="Nucleotide_cyclase"/>
</dbReference>
<accession>A0ABZ1UHS2</accession>
<dbReference type="PANTHER" id="PTHR45138:SF9">
    <property type="entry name" value="DIGUANYLATE CYCLASE DGCM-RELATED"/>
    <property type="match status" value="1"/>
</dbReference>
<dbReference type="Gene3D" id="3.40.50.2300">
    <property type="match status" value="2"/>
</dbReference>
<dbReference type="PROSITE" id="PS50887">
    <property type="entry name" value="GGDEF"/>
    <property type="match status" value="1"/>
</dbReference>
<dbReference type="SMART" id="SM00267">
    <property type="entry name" value="GGDEF"/>
    <property type="match status" value="1"/>
</dbReference>
<evidence type="ECO:0000256" key="2">
    <source>
        <dbReference type="ARBA" id="ARBA00034247"/>
    </source>
</evidence>
<dbReference type="NCBIfam" id="TIGR00254">
    <property type="entry name" value="GGDEF"/>
    <property type="match status" value="1"/>
</dbReference>
<evidence type="ECO:0000313" key="6">
    <source>
        <dbReference type="Proteomes" id="UP000321323"/>
    </source>
</evidence>
<dbReference type="PANTHER" id="PTHR45138">
    <property type="entry name" value="REGULATORY COMPONENTS OF SENSORY TRANSDUCTION SYSTEM"/>
    <property type="match status" value="1"/>
</dbReference>
<keyword evidence="6" id="KW-1185">Reference proteome</keyword>
<dbReference type="EMBL" id="CP136508">
    <property type="protein sequence ID" value="WUR11698.1"/>
    <property type="molecule type" value="Genomic_DNA"/>
</dbReference>
<dbReference type="InterPro" id="IPR050469">
    <property type="entry name" value="Diguanylate_Cyclase"/>
</dbReference>
<sequence length="592" mass="64641">MSTSIAHAAVPLSRFLCLRGMGAHARARVMRALACALAGWLAIVLPLAAAVAPEGAPTDRRVLVLYSLGADSVSVWQRLVHKGVYEELGRNNWAVGPGIFEERFDANRVGEGAARAAMAPYLRSKYVDVKLDAVIAENQVATRFLNDHPDLFPGVPRYYVNHGRHDWQPDDGTGLEVQPDFARAIGIIPQVAPWVRKIVVIGDQSPRVRQWLADVRVAAAPHEGRIAFEYHDRDTFAQLETLVAGLDRRTAVFLLPTGQDPSGARMPPPALARRLAAASNAPIFTSLQSLVLPGIVGGYVVSGERIGRVIARIMLGQPADMGNVQGYHFDHPTVRRFGLGAIPPEATLVNRPDNIWDLYRWQIIAGLTLIVVQGALITALVVALRDRRRTLADLHDERNNLEDRVLQRTLELLMANTKLEQLATTDPLTGIANRRKMTDAIAAELERARRFQHPLALLMVDIDHFKRINDTFGHDVGDRAIVAMANLLTASLRTIDMAARFGGEEFVVLMPETDEAVAAVAAERLREAASAIRLPAGDGSDVVLTVTIGVAAARADDSPSALLVRADKALYRGKKSGRNRVIRATQPCDILP</sequence>
<evidence type="ECO:0000259" key="4">
    <source>
        <dbReference type="PROSITE" id="PS50887"/>
    </source>
</evidence>
<dbReference type="InterPro" id="IPR000160">
    <property type="entry name" value="GGDEF_dom"/>
</dbReference>
<reference evidence="5 6" key="1">
    <citation type="journal article" date="2019" name="Int. J. Syst. Evol. Microbiol.">
        <title>The Draft Whole-Genome Sequence of the Antibiotic Producer Empedobacter haloabium ATCC 31962 Provides Indications for Its Taxonomic Reclassification.</title>
        <authorList>
            <person name="Miess H."/>
            <person name="Arlt P."/>
            <person name="Apel A.K."/>
            <person name="Weber T."/>
            <person name="Nieselt K."/>
            <person name="Hanssen F."/>
            <person name="Czemmel S."/>
            <person name="Nahnsen S."/>
            <person name="Gross H."/>
        </authorList>
    </citation>
    <scope>NUCLEOTIDE SEQUENCE [LARGE SCALE GENOMIC DNA]</scope>
    <source>
        <strain evidence="5 6">ATCC 31962</strain>
    </source>
</reference>
<protein>
    <recommendedName>
        <fullName evidence="1">diguanylate cyclase</fullName>
        <ecNumber evidence="1">2.7.7.65</ecNumber>
    </recommendedName>
</protein>
<comment type="catalytic activity">
    <reaction evidence="2">
        <text>2 GTP = 3',3'-c-di-GMP + 2 diphosphate</text>
        <dbReference type="Rhea" id="RHEA:24898"/>
        <dbReference type="ChEBI" id="CHEBI:33019"/>
        <dbReference type="ChEBI" id="CHEBI:37565"/>
        <dbReference type="ChEBI" id="CHEBI:58805"/>
        <dbReference type="EC" id="2.7.7.65"/>
    </reaction>
</comment>
<dbReference type="InterPro" id="IPR043128">
    <property type="entry name" value="Rev_trsase/Diguanyl_cyclase"/>
</dbReference>
<dbReference type="GO" id="GO:0052621">
    <property type="term" value="F:diguanylate cyclase activity"/>
    <property type="evidence" value="ECO:0007669"/>
    <property type="project" value="UniProtKB-EC"/>
</dbReference>
<dbReference type="EC" id="2.7.7.65" evidence="1"/>
<evidence type="ECO:0000256" key="3">
    <source>
        <dbReference type="SAM" id="Phobius"/>
    </source>
</evidence>
<dbReference type="Gene3D" id="3.30.70.270">
    <property type="match status" value="1"/>
</dbReference>
<feature type="domain" description="GGDEF" evidence="4">
    <location>
        <begin position="453"/>
        <end position="586"/>
    </location>
</feature>
<keyword evidence="3" id="KW-0472">Membrane</keyword>
<name>A0ABZ1UHS2_9BURK</name>
<dbReference type="Pfam" id="PF00990">
    <property type="entry name" value="GGDEF"/>
    <property type="match status" value="1"/>
</dbReference>
<organism evidence="5 6">
    <name type="scientific">[Empedobacter] haloabium</name>
    <dbReference type="NCBI Taxonomy" id="592317"/>
    <lineage>
        <taxon>Bacteria</taxon>
        <taxon>Pseudomonadati</taxon>
        <taxon>Pseudomonadota</taxon>
        <taxon>Betaproteobacteria</taxon>
        <taxon>Burkholderiales</taxon>
        <taxon>Oxalobacteraceae</taxon>
        <taxon>Telluria group</taxon>
        <taxon>Telluria group incertae sedis</taxon>
    </lineage>
</organism>